<dbReference type="GO" id="GO:0016887">
    <property type="term" value="F:ATP hydrolysis activity"/>
    <property type="evidence" value="ECO:0007669"/>
    <property type="project" value="InterPro"/>
</dbReference>
<evidence type="ECO:0000259" key="4">
    <source>
        <dbReference type="PROSITE" id="PS50893"/>
    </source>
</evidence>
<comment type="caution">
    <text evidence="5">The sequence shown here is derived from an EMBL/GenBank/DDBJ whole genome shotgun (WGS) entry which is preliminary data.</text>
</comment>
<keyword evidence="2" id="KW-0547">Nucleotide-binding</keyword>
<dbReference type="PANTHER" id="PTHR42711">
    <property type="entry name" value="ABC TRANSPORTER ATP-BINDING PROTEIN"/>
    <property type="match status" value="1"/>
</dbReference>
<keyword evidence="5" id="KW-0378">Hydrolase</keyword>
<evidence type="ECO:0000313" key="6">
    <source>
        <dbReference type="Proteomes" id="UP000265715"/>
    </source>
</evidence>
<name>A0A399F605_9DEIN</name>
<gene>
    <name evidence="5" type="primary">drrA_1</name>
    <name evidence="5" type="ORF">Mterra_00203</name>
</gene>
<dbReference type="RefSeq" id="WP_119313475.1">
    <property type="nucleotide sequence ID" value="NZ_QXDL01000004.1"/>
</dbReference>
<keyword evidence="1" id="KW-0813">Transport</keyword>
<dbReference type="EMBL" id="QXDL01000004">
    <property type="protein sequence ID" value="RIH90709.1"/>
    <property type="molecule type" value="Genomic_DNA"/>
</dbReference>
<dbReference type="Proteomes" id="UP000265715">
    <property type="component" value="Unassembled WGS sequence"/>
</dbReference>
<dbReference type="InterPro" id="IPR003439">
    <property type="entry name" value="ABC_transporter-like_ATP-bd"/>
</dbReference>
<dbReference type="InterPro" id="IPR027417">
    <property type="entry name" value="P-loop_NTPase"/>
</dbReference>
<dbReference type="SMART" id="SM00382">
    <property type="entry name" value="AAA"/>
    <property type="match status" value="1"/>
</dbReference>
<dbReference type="GO" id="GO:0005524">
    <property type="term" value="F:ATP binding"/>
    <property type="evidence" value="ECO:0007669"/>
    <property type="project" value="UniProtKB-KW"/>
</dbReference>
<dbReference type="InterPro" id="IPR050763">
    <property type="entry name" value="ABC_transporter_ATP-binding"/>
</dbReference>
<dbReference type="OrthoDB" id="152685at2"/>
<keyword evidence="6" id="KW-1185">Reference proteome</keyword>
<accession>A0A399F605</accession>
<evidence type="ECO:0000256" key="1">
    <source>
        <dbReference type="ARBA" id="ARBA00022448"/>
    </source>
</evidence>
<dbReference type="PROSITE" id="PS50893">
    <property type="entry name" value="ABC_TRANSPORTER_2"/>
    <property type="match status" value="1"/>
</dbReference>
<dbReference type="InterPro" id="IPR017871">
    <property type="entry name" value="ABC_transporter-like_CS"/>
</dbReference>
<dbReference type="Gene3D" id="3.40.50.300">
    <property type="entry name" value="P-loop containing nucleotide triphosphate hydrolases"/>
    <property type="match status" value="1"/>
</dbReference>
<evidence type="ECO:0000256" key="2">
    <source>
        <dbReference type="ARBA" id="ARBA00022741"/>
    </source>
</evidence>
<dbReference type="AlphaFoldDB" id="A0A399F605"/>
<dbReference type="EC" id="3.6.3.-" evidence="5"/>
<dbReference type="SUPFAM" id="SSF52540">
    <property type="entry name" value="P-loop containing nucleoside triphosphate hydrolases"/>
    <property type="match status" value="1"/>
</dbReference>
<reference evidence="5 6" key="1">
    <citation type="submission" date="2018-08" db="EMBL/GenBank/DDBJ databases">
        <title>Meiothermus terrae DSM 26712 genome sequencing project.</title>
        <authorList>
            <person name="Da Costa M.S."/>
            <person name="Albuquerque L."/>
            <person name="Raposo P."/>
            <person name="Froufe H.J.C."/>
            <person name="Barroso C.S."/>
            <person name="Egas C."/>
        </authorList>
    </citation>
    <scope>NUCLEOTIDE SEQUENCE [LARGE SCALE GENOMIC DNA]</scope>
    <source>
        <strain evidence="5 6">DSM 26712</strain>
    </source>
</reference>
<dbReference type="PROSITE" id="PS00211">
    <property type="entry name" value="ABC_TRANSPORTER_1"/>
    <property type="match status" value="1"/>
</dbReference>
<feature type="domain" description="ABC transporter" evidence="4">
    <location>
        <begin position="4"/>
        <end position="237"/>
    </location>
</feature>
<dbReference type="PANTHER" id="PTHR42711:SF19">
    <property type="entry name" value="DOXORUBICIN RESISTANCE ATP-BINDING PROTEIN DRRA"/>
    <property type="match status" value="1"/>
</dbReference>
<evidence type="ECO:0000256" key="3">
    <source>
        <dbReference type="ARBA" id="ARBA00022840"/>
    </source>
</evidence>
<organism evidence="5 6">
    <name type="scientific">Calidithermus terrae</name>
    <dbReference type="NCBI Taxonomy" id="1408545"/>
    <lineage>
        <taxon>Bacteria</taxon>
        <taxon>Thermotogati</taxon>
        <taxon>Deinococcota</taxon>
        <taxon>Deinococci</taxon>
        <taxon>Thermales</taxon>
        <taxon>Thermaceae</taxon>
        <taxon>Calidithermus</taxon>
    </lineage>
</organism>
<dbReference type="InterPro" id="IPR003593">
    <property type="entry name" value="AAA+_ATPase"/>
</dbReference>
<protein>
    <submittedName>
        <fullName evidence="5">Daunorubicin/doxorubicin resistance ATP-binding protein DrrA</fullName>
        <ecNumber evidence="5">3.6.3.-</ecNumber>
    </submittedName>
</protein>
<dbReference type="Pfam" id="PF00005">
    <property type="entry name" value="ABC_tran"/>
    <property type="match status" value="1"/>
</dbReference>
<keyword evidence="3 5" id="KW-0067">ATP-binding</keyword>
<sequence>MNLYVIRELTKRYEARGVLANDAISLDIRQGEILGVFGPNGAGKTTFVRQITALLRPSSGRIELLGQDVVRHPAVVPRYVGFFGQRAPILRNYTVAEVLVYAGVLRGLPAARARRQAHALIDRFELGAIAGRRLAQLSGGQARLPTLLATFMGDPRGVVLDEPTNELDPANRSRLWQFLDELRAQHGVTVVLTSHNLAEAERYVERAAFIDRGRLVALGTPGELKRAVANLVRLEIRIREPFLASVEPRLRGLPGSRSPKPGFWELTATPEEADRLLGRVVALVGLEALDDFRLVTPSMDDVYLRLTSGAAGPGVPHAG</sequence>
<evidence type="ECO:0000313" key="5">
    <source>
        <dbReference type="EMBL" id="RIH90709.1"/>
    </source>
</evidence>
<proteinExistence type="predicted"/>